<evidence type="ECO:0000256" key="2">
    <source>
        <dbReference type="ARBA" id="ARBA00002994"/>
    </source>
</evidence>
<comment type="caution">
    <text evidence="7">Lacks conserved residue(s) required for the propagation of feature annotation.</text>
</comment>
<dbReference type="InterPro" id="IPR029045">
    <property type="entry name" value="ClpP/crotonase-like_dom_sf"/>
</dbReference>
<comment type="catalytic activity">
    <reaction evidence="6">
        <text>a 4-saturated-(3S)-3-hydroxyacyl-CoA = a (3E)-enoyl-CoA + H2O</text>
        <dbReference type="Rhea" id="RHEA:20724"/>
        <dbReference type="ChEBI" id="CHEBI:15377"/>
        <dbReference type="ChEBI" id="CHEBI:58521"/>
        <dbReference type="ChEBI" id="CHEBI:137480"/>
        <dbReference type="EC" id="4.2.1.17"/>
    </reaction>
</comment>
<name>A0ABX6IHK4_9ACTN</name>
<evidence type="ECO:0000256" key="3">
    <source>
        <dbReference type="ARBA" id="ARBA00022832"/>
    </source>
</evidence>
<keyword evidence="4 7" id="KW-0456">Lyase</keyword>
<comment type="similarity">
    <text evidence="7">Belongs to the enoyl-CoA hydratase/isomerase family. MenB subfamily.</text>
</comment>
<dbReference type="EMBL" id="CP045809">
    <property type="protein sequence ID" value="QHN35344.1"/>
    <property type="molecule type" value="Genomic_DNA"/>
</dbReference>
<evidence type="ECO:0000256" key="5">
    <source>
        <dbReference type="ARBA" id="ARBA00023709"/>
    </source>
</evidence>
<evidence type="ECO:0000256" key="4">
    <source>
        <dbReference type="ARBA" id="ARBA00023239"/>
    </source>
</evidence>
<dbReference type="GO" id="GO:0008935">
    <property type="term" value="F:1,4-dihydroxy-2-naphthoyl-CoA synthase activity"/>
    <property type="evidence" value="ECO:0007669"/>
    <property type="project" value="UniProtKB-EC"/>
</dbReference>
<dbReference type="PANTHER" id="PTHR43113:SF1">
    <property type="entry name" value="1,4-DIHYDROXY-2-NAPHTHOYL-COA SYNTHASE, PEROXISOMAL"/>
    <property type="match status" value="1"/>
</dbReference>
<dbReference type="InterPro" id="IPR018376">
    <property type="entry name" value="Enoyl-CoA_hyd/isom_CS"/>
</dbReference>
<keyword evidence="9" id="KW-1185">Reference proteome</keyword>
<dbReference type="SUPFAM" id="SSF52096">
    <property type="entry name" value="ClpP/crotonase"/>
    <property type="match status" value="1"/>
</dbReference>
<dbReference type="Gene3D" id="1.10.12.10">
    <property type="entry name" value="Lyase 2-enoyl-coa Hydratase, Chain A, domain 2"/>
    <property type="match status" value="1"/>
</dbReference>
<keyword evidence="3" id="KW-0276">Fatty acid metabolism</keyword>
<evidence type="ECO:0000313" key="8">
    <source>
        <dbReference type="EMBL" id="QHN35344.1"/>
    </source>
</evidence>
<dbReference type="CDD" id="cd06558">
    <property type="entry name" value="crotonase-like"/>
    <property type="match status" value="1"/>
</dbReference>
<sequence length="265" mass="28498">MTQFEDITYEVDGAAGLITINRPQRYNAFRAKTVDELISAFQQAWTDRAVRAVILTGSGEKAFCTGGDVKQRAETGDYGPSELGRFRISDLHKLMRDIPKPVIAAVNGIAIGGGHVLQVLADVSIAADTARFGQAGPRVGSFDAGFGSAYLARVVGEKKAREIWMFCRQYSADDALAMGLINKVVPADQLLTEAKSWAADAAALSPTAIKFLKQSFNADTDHQAGLSNMAMTALDMFGVSPEGMEGATAFAQKRTPDFDSVVDWH</sequence>
<feature type="binding site" description="in other chain" evidence="7">
    <location>
        <begin position="109"/>
        <end position="113"/>
    </location>
    <ligand>
        <name>substrate</name>
        <note>ligand shared between two neighboring subunits</note>
    </ligand>
</feature>
<dbReference type="Pfam" id="PF00378">
    <property type="entry name" value="ECH_1"/>
    <property type="match status" value="1"/>
</dbReference>
<dbReference type="InterPro" id="IPR010198">
    <property type="entry name" value="DHNA-CoA_synthase_MenB"/>
</dbReference>
<comment type="function">
    <text evidence="2">Could possibly oxidize fatty acids using specific components.</text>
</comment>
<keyword evidence="3" id="KW-0443">Lipid metabolism</keyword>
<comment type="pathway">
    <text evidence="7">Quinol/quinone metabolism; menaquinone biosynthesis.</text>
</comment>
<dbReference type="Gene3D" id="3.90.226.10">
    <property type="entry name" value="2-enoyl-CoA Hydratase, Chain A, domain 1"/>
    <property type="match status" value="1"/>
</dbReference>
<protein>
    <recommendedName>
        <fullName evidence="7">1,4-dihydroxy-2-naphthoyl-CoA synthase</fullName>
        <shortName evidence="7">DHNA-CoA synthase</shortName>
        <ecNumber evidence="7">4.1.3.36</ecNumber>
    </recommendedName>
</protein>
<evidence type="ECO:0000313" key="9">
    <source>
        <dbReference type="Proteomes" id="UP001059836"/>
    </source>
</evidence>
<proteinExistence type="inferred from homology"/>
<comment type="catalytic activity">
    <reaction evidence="1 7">
        <text>2-succinylbenzoyl-CoA + H(+) = 1,4-dihydroxy-2-naphthoyl-CoA + H2O</text>
        <dbReference type="Rhea" id="RHEA:26562"/>
        <dbReference type="ChEBI" id="CHEBI:15377"/>
        <dbReference type="ChEBI" id="CHEBI:15378"/>
        <dbReference type="ChEBI" id="CHEBI:57364"/>
        <dbReference type="ChEBI" id="CHEBI:58897"/>
        <dbReference type="EC" id="4.1.3.36"/>
    </reaction>
</comment>
<dbReference type="HAMAP" id="MF_01934">
    <property type="entry name" value="MenB"/>
    <property type="match status" value="1"/>
</dbReference>
<dbReference type="Proteomes" id="UP001059836">
    <property type="component" value="Chromosome"/>
</dbReference>
<reference evidence="8" key="1">
    <citation type="journal article" date="2021" name="Nat. Microbiol.">
        <title>Cocultivation of an ultrasmall environmental parasitic bacterium with lytic ability against bacteria associated with wastewater foams.</title>
        <authorList>
            <person name="Batinovic S."/>
            <person name="Rose J.J.A."/>
            <person name="Ratcliffe J."/>
            <person name="Seviour R.J."/>
            <person name="Petrovski S."/>
        </authorList>
    </citation>
    <scope>NUCLEOTIDE SEQUENCE</scope>
    <source>
        <strain evidence="8">CON9</strain>
    </source>
</reference>
<feature type="binding site" description="in other chain" evidence="7">
    <location>
        <position position="78"/>
    </location>
    <ligand>
        <name>substrate</name>
        <note>ligand shared between two neighboring subunits</note>
    </ligand>
</feature>
<keyword evidence="7" id="KW-0474">Menaquinone biosynthesis</keyword>
<evidence type="ECO:0000256" key="6">
    <source>
        <dbReference type="ARBA" id="ARBA00023717"/>
    </source>
</evidence>
<organism evidence="8 9">
    <name type="scientific">Gordonia pseudamarae</name>
    <dbReference type="NCBI Taxonomy" id="2831662"/>
    <lineage>
        <taxon>Bacteria</taxon>
        <taxon>Bacillati</taxon>
        <taxon>Actinomycetota</taxon>
        <taxon>Actinomycetes</taxon>
        <taxon>Mycobacteriales</taxon>
        <taxon>Gordoniaceae</taxon>
        <taxon>Gordonia</taxon>
    </lineage>
</organism>
<dbReference type="PROSITE" id="PS00166">
    <property type="entry name" value="ENOYL_COA_HYDRATASE"/>
    <property type="match status" value="1"/>
</dbReference>
<gene>
    <name evidence="7" type="primary">menB</name>
    <name evidence="8" type="ORF">GII31_11025</name>
</gene>
<evidence type="ECO:0000256" key="7">
    <source>
        <dbReference type="HAMAP-Rule" id="MF_01934"/>
    </source>
</evidence>
<feature type="site" description="Important for catalysis" evidence="7">
    <location>
        <position position="78"/>
    </location>
</feature>
<feature type="binding site" evidence="7">
    <location>
        <position position="253"/>
    </location>
    <ligand>
        <name>substrate</name>
        <note>ligand shared between two neighboring subunits</note>
    </ligand>
</feature>
<dbReference type="RefSeq" id="WP_213249492.1">
    <property type="nucleotide sequence ID" value="NZ_CP045806.1"/>
</dbReference>
<comment type="pathway">
    <text evidence="7">Quinol/quinone metabolism; 1,4-dihydroxy-2-naphthoate biosynthesis; 1,4-dihydroxy-2-naphthoate from chorismate: step 6/7.</text>
</comment>
<dbReference type="EC" id="4.1.3.36" evidence="7"/>
<accession>A0ABX6IHK4</accession>
<evidence type="ECO:0000256" key="1">
    <source>
        <dbReference type="ARBA" id="ARBA00000177"/>
    </source>
</evidence>
<comment type="catalytic activity">
    <reaction evidence="5">
        <text>a (3S)-3-hydroxyacyl-CoA = a (2E)-enoyl-CoA + H2O</text>
        <dbReference type="Rhea" id="RHEA:16105"/>
        <dbReference type="ChEBI" id="CHEBI:15377"/>
        <dbReference type="ChEBI" id="CHEBI:57318"/>
        <dbReference type="ChEBI" id="CHEBI:58856"/>
        <dbReference type="EC" id="4.2.1.17"/>
    </reaction>
</comment>
<dbReference type="InterPro" id="IPR001753">
    <property type="entry name" value="Enoyl-CoA_hydra/iso"/>
</dbReference>
<dbReference type="PANTHER" id="PTHR43113">
    <property type="entry name" value="NUCLEOSIDE-DIPHOSPHATE-SUGAR EPIMERASE"/>
    <property type="match status" value="1"/>
</dbReference>
<feature type="binding site" description="in other chain" evidence="7">
    <location>
        <position position="141"/>
    </location>
    <ligand>
        <name>substrate</name>
        <note>ligand shared between two neighboring subunits</note>
    </ligand>
</feature>
<comment type="function">
    <text evidence="7">Converts o-succinylbenzoyl-CoA (OSB-CoA) to 1,4-dihydroxy-2-naphthoyl-CoA (DHNA-CoA).</text>
</comment>
<dbReference type="InterPro" id="IPR014748">
    <property type="entry name" value="Enoyl-CoA_hydra_C"/>
</dbReference>